<dbReference type="Pfam" id="PF00734">
    <property type="entry name" value="CBM_1"/>
    <property type="match status" value="1"/>
</dbReference>
<feature type="signal peptide" evidence="3">
    <location>
        <begin position="1"/>
        <end position="22"/>
    </location>
</feature>
<evidence type="ECO:0000259" key="4">
    <source>
        <dbReference type="PROSITE" id="PS51164"/>
    </source>
</evidence>
<dbReference type="EMBL" id="ML178819">
    <property type="protein sequence ID" value="TFL04121.1"/>
    <property type="molecule type" value="Genomic_DNA"/>
</dbReference>
<name>A0A5C3QUD4_9AGAR</name>
<dbReference type="SUPFAM" id="SSF57180">
    <property type="entry name" value="Cellulose-binding domain"/>
    <property type="match status" value="1"/>
</dbReference>
<dbReference type="SMART" id="SM00236">
    <property type="entry name" value="fCBD"/>
    <property type="match status" value="1"/>
</dbReference>
<feature type="chain" id="PRO_5022699439" evidence="3">
    <location>
        <begin position="23"/>
        <end position="245"/>
    </location>
</feature>
<keyword evidence="6" id="KW-1185">Reference proteome</keyword>
<evidence type="ECO:0000313" key="5">
    <source>
        <dbReference type="EMBL" id="TFL04121.1"/>
    </source>
</evidence>
<dbReference type="GO" id="GO:0030248">
    <property type="term" value="F:cellulose binding"/>
    <property type="evidence" value="ECO:0007669"/>
    <property type="project" value="InterPro"/>
</dbReference>
<dbReference type="InterPro" id="IPR000254">
    <property type="entry name" value="CBD"/>
</dbReference>
<dbReference type="PROSITE" id="PS00562">
    <property type="entry name" value="CBM1_1"/>
    <property type="match status" value="1"/>
</dbReference>
<evidence type="ECO:0000256" key="3">
    <source>
        <dbReference type="SAM" id="SignalP"/>
    </source>
</evidence>
<evidence type="ECO:0000313" key="6">
    <source>
        <dbReference type="Proteomes" id="UP000305067"/>
    </source>
</evidence>
<dbReference type="InterPro" id="IPR035971">
    <property type="entry name" value="CBD_sf"/>
</dbReference>
<feature type="domain" description="CBM1" evidence="4">
    <location>
        <begin position="24"/>
        <end position="60"/>
    </location>
</feature>
<gene>
    <name evidence="5" type="ORF">BDV98DRAFT_563588</name>
</gene>
<accession>A0A5C3QUD4</accession>
<evidence type="ECO:0000256" key="1">
    <source>
        <dbReference type="ARBA" id="ARBA00022729"/>
    </source>
</evidence>
<dbReference type="STRING" id="1884261.A0A5C3QUD4"/>
<dbReference type="AlphaFoldDB" id="A0A5C3QUD4"/>
<reference evidence="5 6" key="1">
    <citation type="journal article" date="2019" name="Nat. Ecol. Evol.">
        <title>Megaphylogeny resolves global patterns of mushroom evolution.</title>
        <authorList>
            <person name="Varga T."/>
            <person name="Krizsan K."/>
            <person name="Foldi C."/>
            <person name="Dima B."/>
            <person name="Sanchez-Garcia M."/>
            <person name="Sanchez-Ramirez S."/>
            <person name="Szollosi G.J."/>
            <person name="Szarkandi J.G."/>
            <person name="Papp V."/>
            <person name="Albert L."/>
            <person name="Andreopoulos W."/>
            <person name="Angelini C."/>
            <person name="Antonin V."/>
            <person name="Barry K.W."/>
            <person name="Bougher N.L."/>
            <person name="Buchanan P."/>
            <person name="Buyck B."/>
            <person name="Bense V."/>
            <person name="Catcheside P."/>
            <person name="Chovatia M."/>
            <person name="Cooper J."/>
            <person name="Damon W."/>
            <person name="Desjardin D."/>
            <person name="Finy P."/>
            <person name="Geml J."/>
            <person name="Haridas S."/>
            <person name="Hughes K."/>
            <person name="Justo A."/>
            <person name="Karasinski D."/>
            <person name="Kautmanova I."/>
            <person name="Kiss B."/>
            <person name="Kocsube S."/>
            <person name="Kotiranta H."/>
            <person name="LaButti K.M."/>
            <person name="Lechner B.E."/>
            <person name="Liimatainen K."/>
            <person name="Lipzen A."/>
            <person name="Lukacs Z."/>
            <person name="Mihaltcheva S."/>
            <person name="Morgado L.N."/>
            <person name="Niskanen T."/>
            <person name="Noordeloos M.E."/>
            <person name="Ohm R.A."/>
            <person name="Ortiz-Santana B."/>
            <person name="Ovrebo C."/>
            <person name="Racz N."/>
            <person name="Riley R."/>
            <person name="Savchenko A."/>
            <person name="Shiryaev A."/>
            <person name="Soop K."/>
            <person name="Spirin V."/>
            <person name="Szebenyi C."/>
            <person name="Tomsovsky M."/>
            <person name="Tulloss R.E."/>
            <person name="Uehling J."/>
            <person name="Grigoriev I.V."/>
            <person name="Vagvolgyi C."/>
            <person name="Papp T."/>
            <person name="Martin F.M."/>
            <person name="Miettinen O."/>
            <person name="Hibbett D.S."/>
            <person name="Nagy L.G."/>
        </authorList>
    </citation>
    <scope>NUCLEOTIDE SEQUENCE [LARGE SCALE GENOMIC DNA]</scope>
    <source>
        <strain evidence="5 6">CBS 309.79</strain>
    </source>
</reference>
<feature type="compositionally biased region" description="Low complexity" evidence="2">
    <location>
        <begin position="81"/>
        <end position="90"/>
    </location>
</feature>
<dbReference type="GO" id="GO:0005975">
    <property type="term" value="P:carbohydrate metabolic process"/>
    <property type="evidence" value="ECO:0007669"/>
    <property type="project" value="InterPro"/>
</dbReference>
<protein>
    <submittedName>
        <fullName evidence="5">Carbohydrate-binding module family 1 protein</fullName>
    </submittedName>
</protein>
<proteinExistence type="predicted"/>
<keyword evidence="1 3" id="KW-0732">Signal</keyword>
<dbReference type="OrthoDB" id="2119228at2759"/>
<sequence length="245" mass="25221">MFRFTHFAALAALLVFSKLASAQSTASQYGQCGGIGWSGATLCPSGWSCNKVNDYYFQCLPGGSGPTTTPGGGSTGGGGTTPTTTASGGSATLQPGWSWIRAVVDPNFHKYLASSTPSTASPAVLGSPANAAQFKITNGQLIQSISGGKTLYAVVEPKPSDPSVKKLAVSWSETAPSSGTFKASGDTIEWSDPAVSRSQNNAWLVCPDAAGNRLLFVNLGPYSYQTPAGCADQTIHYYTGTTADP</sequence>
<dbReference type="GO" id="GO:0005576">
    <property type="term" value="C:extracellular region"/>
    <property type="evidence" value="ECO:0007669"/>
    <property type="project" value="InterPro"/>
</dbReference>
<feature type="region of interest" description="Disordered" evidence="2">
    <location>
        <begin position="67"/>
        <end position="90"/>
    </location>
</feature>
<evidence type="ECO:0000256" key="2">
    <source>
        <dbReference type="SAM" id="MobiDB-lite"/>
    </source>
</evidence>
<feature type="compositionally biased region" description="Gly residues" evidence="2">
    <location>
        <begin position="67"/>
        <end position="80"/>
    </location>
</feature>
<dbReference type="PROSITE" id="PS51164">
    <property type="entry name" value="CBM1_2"/>
    <property type="match status" value="1"/>
</dbReference>
<dbReference type="Proteomes" id="UP000305067">
    <property type="component" value="Unassembled WGS sequence"/>
</dbReference>
<organism evidence="5 6">
    <name type="scientific">Pterulicium gracile</name>
    <dbReference type="NCBI Taxonomy" id="1884261"/>
    <lineage>
        <taxon>Eukaryota</taxon>
        <taxon>Fungi</taxon>
        <taxon>Dikarya</taxon>
        <taxon>Basidiomycota</taxon>
        <taxon>Agaricomycotina</taxon>
        <taxon>Agaricomycetes</taxon>
        <taxon>Agaricomycetidae</taxon>
        <taxon>Agaricales</taxon>
        <taxon>Pleurotineae</taxon>
        <taxon>Pterulaceae</taxon>
        <taxon>Pterulicium</taxon>
    </lineage>
</organism>